<keyword evidence="3" id="KW-0808">Transferase</keyword>
<dbReference type="PANTHER" id="PTHR11895">
    <property type="entry name" value="TRANSAMIDASE"/>
    <property type="match status" value="1"/>
</dbReference>
<dbReference type="SUPFAM" id="SSF75304">
    <property type="entry name" value="Amidase signature (AS) enzymes"/>
    <property type="match status" value="1"/>
</dbReference>
<dbReference type="Gene3D" id="3.90.1300.10">
    <property type="entry name" value="Amidase signature (AS) domain"/>
    <property type="match status" value="1"/>
</dbReference>
<gene>
    <name evidence="3" type="ORF">CLV35_1384</name>
</gene>
<keyword evidence="4" id="KW-1185">Reference proteome</keyword>
<dbReference type="PANTHER" id="PTHR11895:SF176">
    <property type="entry name" value="AMIDASE AMID-RELATED"/>
    <property type="match status" value="1"/>
</dbReference>
<accession>A0A420XS85</accession>
<dbReference type="OrthoDB" id="9811471at2"/>
<dbReference type="InterPro" id="IPR000120">
    <property type="entry name" value="Amidase"/>
</dbReference>
<evidence type="ECO:0000259" key="2">
    <source>
        <dbReference type="Pfam" id="PF01425"/>
    </source>
</evidence>
<organism evidence="3 4">
    <name type="scientific">Motilibacter peucedani</name>
    <dbReference type="NCBI Taxonomy" id="598650"/>
    <lineage>
        <taxon>Bacteria</taxon>
        <taxon>Bacillati</taxon>
        <taxon>Actinomycetota</taxon>
        <taxon>Actinomycetes</taxon>
        <taxon>Motilibacterales</taxon>
        <taxon>Motilibacteraceae</taxon>
        <taxon>Motilibacter</taxon>
    </lineage>
</organism>
<dbReference type="EMBL" id="RBWV01000010">
    <property type="protein sequence ID" value="RKS77690.1"/>
    <property type="molecule type" value="Genomic_DNA"/>
</dbReference>
<dbReference type="InterPro" id="IPR006311">
    <property type="entry name" value="TAT_signal"/>
</dbReference>
<feature type="compositionally biased region" description="Low complexity" evidence="1">
    <location>
        <begin position="220"/>
        <end position="240"/>
    </location>
</feature>
<reference evidence="3 4" key="1">
    <citation type="submission" date="2018-10" db="EMBL/GenBank/DDBJ databases">
        <title>Genomic Encyclopedia of Archaeal and Bacterial Type Strains, Phase II (KMG-II): from individual species to whole genera.</title>
        <authorList>
            <person name="Goeker M."/>
        </authorList>
    </citation>
    <scope>NUCLEOTIDE SEQUENCE [LARGE SCALE GENOMIC DNA]</scope>
    <source>
        <strain evidence="3 4">RP-AC37</strain>
    </source>
</reference>
<dbReference type="Pfam" id="PF01425">
    <property type="entry name" value="Amidase"/>
    <property type="match status" value="1"/>
</dbReference>
<name>A0A420XS85_9ACTN</name>
<feature type="region of interest" description="Disordered" evidence="1">
    <location>
        <begin position="212"/>
        <end position="240"/>
    </location>
</feature>
<feature type="domain" description="Amidase" evidence="2">
    <location>
        <begin position="101"/>
        <end position="383"/>
    </location>
</feature>
<protein>
    <submittedName>
        <fullName evidence="3">Amidase/aspartyl-tRNA(Asn)/glutamyl-tRNA(Gln) amidotransferase subunit A</fullName>
    </submittedName>
</protein>
<proteinExistence type="predicted"/>
<feature type="region of interest" description="Disordered" evidence="1">
    <location>
        <begin position="45"/>
        <end position="66"/>
    </location>
</feature>
<dbReference type="AlphaFoldDB" id="A0A420XS85"/>
<comment type="caution">
    <text evidence="3">The sequence shown here is derived from an EMBL/GenBank/DDBJ whole genome shotgun (WGS) entry which is preliminary data.</text>
</comment>
<sequence>MRDTPLDDTAAPLDKGMARRSFLARTLAVSAAAAAGGATLAPGQALAATGEKHSDPKPAPTPTFSPEAWVKPRAAAVADITELTVAEAAYQIRSGAVKPAELAAAYLARIAELDGTYKAYNAVRSSAVAAEAKAAGRGDGRSPLHGVPLCIKDNYFTKGTETTANSTIFEGFVPDYDATAVARLKAVGALVIGKGQMGPLATTRATKPNGEVTTVNAWTPTDPSYDPGGSSSGPATSTAARLAASSIGTQTGGSIILPSAQQGLTGLKPTMGRVSIHGVIPLSFTRDHSGPLARTAMDAAIMLTAMAGADPADPRTLGLPKPADYVKAAAPVVTGGKPSIRWRTKIGVPPGYVSGPQAAQRKAYLDTLESIHKVDLVDVALPDEWALLTGAFNAVRLPERTEPFLPFLREDVRLFGVSLGSWIQGLFLSGDEFITGQRAKAELLDRVYATFFEHCDVVLQTDVVPFDILGLPEITMPIGFTTSPNGATVPVGAILGASAYAEDRLLAVAAAYQQVTDWHLRRPADPPKAAAHRLSLSAPLRLSFEEATAQTA</sequence>
<dbReference type="Proteomes" id="UP000281955">
    <property type="component" value="Unassembled WGS sequence"/>
</dbReference>
<evidence type="ECO:0000313" key="3">
    <source>
        <dbReference type="EMBL" id="RKS77690.1"/>
    </source>
</evidence>
<evidence type="ECO:0000313" key="4">
    <source>
        <dbReference type="Proteomes" id="UP000281955"/>
    </source>
</evidence>
<dbReference type="GO" id="GO:0016740">
    <property type="term" value="F:transferase activity"/>
    <property type="evidence" value="ECO:0007669"/>
    <property type="project" value="UniProtKB-KW"/>
</dbReference>
<dbReference type="PROSITE" id="PS51318">
    <property type="entry name" value="TAT"/>
    <property type="match status" value="1"/>
</dbReference>
<dbReference type="InterPro" id="IPR036928">
    <property type="entry name" value="AS_sf"/>
</dbReference>
<dbReference type="InParanoid" id="A0A420XS85"/>
<dbReference type="InterPro" id="IPR023631">
    <property type="entry name" value="Amidase_dom"/>
</dbReference>
<evidence type="ECO:0000256" key="1">
    <source>
        <dbReference type="SAM" id="MobiDB-lite"/>
    </source>
</evidence>
<dbReference type="RefSeq" id="WP_121192697.1">
    <property type="nucleotide sequence ID" value="NZ_RBWV01000010.1"/>
</dbReference>